<organism evidence="12 13">
    <name type="scientific">Apiospora kogelbergensis</name>
    <dbReference type="NCBI Taxonomy" id="1337665"/>
    <lineage>
        <taxon>Eukaryota</taxon>
        <taxon>Fungi</taxon>
        <taxon>Dikarya</taxon>
        <taxon>Ascomycota</taxon>
        <taxon>Pezizomycotina</taxon>
        <taxon>Sordariomycetes</taxon>
        <taxon>Xylariomycetidae</taxon>
        <taxon>Amphisphaeriales</taxon>
        <taxon>Apiosporaceae</taxon>
        <taxon>Apiospora</taxon>
    </lineage>
</organism>
<name>A0AAW0QS06_9PEZI</name>
<dbReference type="GO" id="GO:0005524">
    <property type="term" value="F:ATP binding"/>
    <property type="evidence" value="ECO:0007669"/>
    <property type="project" value="UniProtKB-KW"/>
</dbReference>
<feature type="compositionally biased region" description="Basic and acidic residues" evidence="9">
    <location>
        <begin position="903"/>
        <end position="924"/>
    </location>
</feature>
<dbReference type="InterPro" id="IPR000330">
    <property type="entry name" value="SNF2_N"/>
</dbReference>
<keyword evidence="13" id="KW-1185">Reference proteome</keyword>
<dbReference type="PROSITE" id="PS51194">
    <property type="entry name" value="HELICASE_CTER"/>
    <property type="match status" value="1"/>
</dbReference>
<proteinExistence type="inferred from homology"/>
<evidence type="ECO:0000256" key="4">
    <source>
        <dbReference type="ARBA" id="ARBA00022801"/>
    </source>
</evidence>
<dbReference type="InterPro" id="IPR027417">
    <property type="entry name" value="P-loop_NTPase"/>
</dbReference>
<feature type="region of interest" description="Disordered" evidence="9">
    <location>
        <begin position="852"/>
        <end position="924"/>
    </location>
</feature>
<dbReference type="GO" id="GO:0016887">
    <property type="term" value="F:ATP hydrolysis activity"/>
    <property type="evidence" value="ECO:0007669"/>
    <property type="project" value="InterPro"/>
</dbReference>
<dbReference type="EMBL" id="JAQQWP010000006">
    <property type="protein sequence ID" value="KAK8114371.1"/>
    <property type="molecule type" value="Genomic_DNA"/>
</dbReference>
<dbReference type="PANTHER" id="PTHR45797">
    <property type="entry name" value="RAD54-LIKE"/>
    <property type="match status" value="1"/>
</dbReference>
<keyword evidence="5" id="KW-0347">Helicase</keyword>
<dbReference type="Pfam" id="PF24580">
    <property type="entry name" value="DUF7607"/>
    <property type="match status" value="1"/>
</dbReference>
<dbReference type="SMART" id="SM00490">
    <property type="entry name" value="HELICc"/>
    <property type="match status" value="1"/>
</dbReference>
<dbReference type="SMART" id="SM00487">
    <property type="entry name" value="DEXDc"/>
    <property type="match status" value="1"/>
</dbReference>
<feature type="domain" description="Helicase ATP-binding" evidence="10">
    <location>
        <begin position="987"/>
        <end position="1180"/>
    </location>
</feature>
<dbReference type="InterPro" id="IPR001650">
    <property type="entry name" value="Helicase_C-like"/>
</dbReference>
<dbReference type="PROSITE" id="PS51192">
    <property type="entry name" value="HELICASE_ATP_BIND_1"/>
    <property type="match status" value="1"/>
</dbReference>
<keyword evidence="8" id="KW-0539">Nucleus</keyword>
<feature type="domain" description="Helicase C-terminal" evidence="11">
    <location>
        <begin position="1349"/>
        <end position="1500"/>
    </location>
</feature>
<keyword evidence="4" id="KW-0378">Hydrolase</keyword>
<feature type="region of interest" description="Disordered" evidence="9">
    <location>
        <begin position="655"/>
        <end position="691"/>
    </location>
</feature>
<evidence type="ECO:0000256" key="2">
    <source>
        <dbReference type="ARBA" id="ARBA00007025"/>
    </source>
</evidence>
<dbReference type="Gene3D" id="3.40.50.300">
    <property type="entry name" value="P-loop containing nucleotide triphosphate hydrolases"/>
    <property type="match status" value="1"/>
</dbReference>
<dbReference type="InterPro" id="IPR038718">
    <property type="entry name" value="SNF2-like_sf"/>
</dbReference>
<feature type="compositionally biased region" description="Acidic residues" evidence="9">
    <location>
        <begin position="882"/>
        <end position="892"/>
    </location>
</feature>
<dbReference type="InterPro" id="IPR049730">
    <property type="entry name" value="SNF2/RAD54-like_C"/>
</dbReference>
<dbReference type="PANTHER" id="PTHR45797:SF1">
    <property type="entry name" value="HELICASE ARIP4"/>
    <property type="match status" value="1"/>
</dbReference>
<keyword evidence="7" id="KW-0238">DNA-binding</keyword>
<protein>
    <submittedName>
        <fullName evidence="12">Uncharacterized protein</fullName>
    </submittedName>
</protein>
<evidence type="ECO:0000313" key="12">
    <source>
        <dbReference type="EMBL" id="KAK8114371.1"/>
    </source>
</evidence>
<feature type="compositionally biased region" description="Basic residues" evidence="9">
    <location>
        <begin position="304"/>
        <end position="313"/>
    </location>
</feature>
<comment type="subcellular location">
    <subcellularLocation>
        <location evidence="1">Nucleus</location>
    </subcellularLocation>
</comment>
<evidence type="ECO:0000256" key="7">
    <source>
        <dbReference type="ARBA" id="ARBA00023125"/>
    </source>
</evidence>
<evidence type="ECO:0000259" key="10">
    <source>
        <dbReference type="PROSITE" id="PS51192"/>
    </source>
</evidence>
<dbReference type="GO" id="GO:0005634">
    <property type="term" value="C:nucleus"/>
    <property type="evidence" value="ECO:0007669"/>
    <property type="project" value="UniProtKB-SubCell"/>
</dbReference>
<comment type="caution">
    <text evidence="12">The sequence shown here is derived from an EMBL/GenBank/DDBJ whole genome shotgun (WGS) entry which is preliminary data.</text>
</comment>
<feature type="compositionally biased region" description="Polar residues" evidence="9">
    <location>
        <begin position="1608"/>
        <end position="1623"/>
    </location>
</feature>
<keyword evidence="3" id="KW-0547">Nucleotide-binding</keyword>
<sequence>MAPSAGQGIDPWGWDTDRVVKELCTGRRSWKPLENPPILPDPIHLESGLRENLINGVSLLKDADDPSFFQDLGVKANKHKNTLREAISQFQQRSPMYKKYLLKQEQQDEDEDMSDTDSDDLEDIESRKRKLQAERMSQALEAQAALPLEPVRTPTLVAEAEAEAAEVTATALLDLDGLKENGHTKSMPVDHVLTRKKRRIEPLQVLDQPLGLTTRAIPTQADIVIENLMRDGILRGNPFLEAPIIDTATTSASTSGHGTSADSWYLGKDSLTRVDVIDFDSSRLTDADMTFVFRKRVPIGRRRQVNQLHKRRIQRQDQDQGQQQQLEHQRRGLPPLWTSKPRINRPLAKTDAVFGTDDPNHNSVLPLLGDSDSGEEYDSDTWAEIEAEQKEREVMLKANTALATDDINAALDECITEYVAAWTERKLPKLEQRANIEWNAARRTGLKRALDTVQREVIYLQTRLAGFRAEVHKQEWRTRAEIKSTMGNFEPTVQDLQASLWTLKVLKSPSEPKRVSNVSRKPAKKREQRPRPIVSDDEGDLVMSDSDDDFIVEDEEGHAPLPEETSYDEMAIDSENIAVANNPGSIESETLSAEFVTHGSVGLSTPIDDNESEVQNVVAANVAGNGHADEHSRSTPSIFDILETHNGARDDHALEETTDLTRVGLSPTPSRPDGSNPSGTPPQFKAPEPIIPTTFPLKKSSLARETLIEESPGLSPMPQNRNEQLVKDALRDLPEPYQPLIVQLCRTHMAESKTDKADLWVYYIIPLLGHRWTGPPFDDRDNDRHYYVACYMTRAFDLYSEGCAPSIRKYWQITEEQKQYMGSRTRQFSEFMTFFCKVVKDLRRSVWNRPLSSTSVGHSANAKSNDKSPGPEQPEELGAISEDSDEDTEDEPAVSPTKKRRPIQRDRAAQNLRDSDKARVKEQAKRRELLRAKLAAQGHSEASQNLHLLINESKEDDQGFIYVPDNIASRIKKHQVEGVRFMWNQLVADSQSRQGCLLAHTMGLGKTMQIITLLVTIADAAASNDPAISKQIPDELKESRTLILAPPGLINNWTDELLVWIPDGHPILGNESENLYKIDADTSIQDRHNQIVDWANYGGILVIGYALFKACALIPLLAGHLFDEANIVVADEAHMLKSEKSQIHNAAIRFRTRTRIALTGSPLANNVKEYHSMLSWVCPGYLSNRKEFDHDYARPIEEGLSVDSTRAQKRKALTKLRALKETVAPKVHRRTIAVLHHDVPPKMEFVVSVPLTKLQRDLYETYIRFNQSEDKGSMKLLAGATTLTVLCNHPDAFRALLKEQRQKGSAKDKPDDPDDKQLINLPPVLVSELLQMMPARNLRDASYSSKMLLLDRILDESKNKGDKVLIFSQSMKTLDYLEKLLRLRRRHYLRLDGSTSASKRPAMVRDFNAVESNYEVFLISTTAGGLGLNITSANRVVIMDSKWNPQQEQQAVGRAFRIGQTKPVFVYRLLCGGTLEMKLHHRQIFKMQLAQRVVDDQKPIPKAQRLAELFAMPSDPEPGEVTEHLGKDIVLDSILNSELGSHVKSIVMTDTFEEEALEEEVLAQDEEMEAQRLINDFHARQGRTLPSGGAASITAAIAQQQYQASMVAASNPQQTGPSRVNSSQPPPVGFRSAAPVLATPALATPSQNVVANGAFHIPVHHQPVRQPASPSLPASLAKQHLQGSGSVAPVPGATTQLRQAGDYWDNLQAFKGELGRVFSAKRTGADASRLRAVAQEVAAAFGQQQHQRQLQGVREAKWAVMDSSASPRFVEAIVAGLLTPNKLALMEANDIVNRRAHWDNLPQESWEQEISTHRHKIHTTVGIPHPAFSFASSTSR</sequence>
<dbReference type="GO" id="GO:0003677">
    <property type="term" value="F:DNA binding"/>
    <property type="evidence" value="ECO:0007669"/>
    <property type="project" value="UniProtKB-KW"/>
</dbReference>
<dbReference type="GO" id="GO:0004386">
    <property type="term" value="F:helicase activity"/>
    <property type="evidence" value="ECO:0007669"/>
    <property type="project" value="UniProtKB-KW"/>
</dbReference>
<dbReference type="CDD" id="cd18793">
    <property type="entry name" value="SF2_C_SNF"/>
    <property type="match status" value="1"/>
</dbReference>
<evidence type="ECO:0000256" key="5">
    <source>
        <dbReference type="ARBA" id="ARBA00022806"/>
    </source>
</evidence>
<keyword evidence="6" id="KW-0067">ATP-binding</keyword>
<evidence type="ECO:0000256" key="9">
    <source>
        <dbReference type="SAM" id="MobiDB-lite"/>
    </source>
</evidence>
<dbReference type="InterPro" id="IPR014001">
    <property type="entry name" value="Helicase_ATP-bd"/>
</dbReference>
<dbReference type="SUPFAM" id="SSF52540">
    <property type="entry name" value="P-loop containing nucleoside triphosphate hydrolases"/>
    <property type="match status" value="2"/>
</dbReference>
<comment type="similarity">
    <text evidence="2">Belongs to the SNF2/RAD54 helicase family.</text>
</comment>
<gene>
    <name evidence="12" type="ORF">PG999_006440</name>
</gene>
<reference evidence="12 13" key="1">
    <citation type="submission" date="2023-01" db="EMBL/GenBank/DDBJ databases">
        <title>Analysis of 21 Apiospora genomes using comparative genomics revels a genus with tremendous synthesis potential of carbohydrate active enzymes and secondary metabolites.</title>
        <authorList>
            <person name="Sorensen T."/>
        </authorList>
    </citation>
    <scope>NUCLEOTIDE SEQUENCE [LARGE SCALE GENOMIC DNA]</scope>
    <source>
        <strain evidence="12 13">CBS 117206</strain>
    </source>
</reference>
<dbReference type="InterPro" id="IPR056026">
    <property type="entry name" value="DUF7607"/>
</dbReference>
<dbReference type="Proteomes" id="UP001392437">
    <property type="component" value="Unassembled WGS sequence"/>
</dbReference>
<dbReference type="Pfam" id="PF00176">
    <property type="entry name" value="SNF2-rel_dom"/>
    <property type="match status" value="1"/>
</dbReference>
<evidence type="ECO:0000256" key="1">
    <source>
        <dbReference type="ARBA" id="ARBA00004123"/>
    </source>
</evidence>
<feature type="compositionally biased region" description="Acidic residues" evidence="9">
    <location>
        <begin position="535"/>
        <end position="544"/>
    </location>
</feature>
<accession>A0AAW0QS06</accession>
<feature type="compositionally biased region" description="Polar residues" evidence="9">
    <location>
        <begin position="852"/>
        <end position="863"/>
    </location>
</feature>
<dbReference type="Gene3D" id="3.40.50.10810">
    <property type="entry name" value="Tandem AAA-ATPase domain"/>
    <property type="match status" value="1"/>
</dbReference>
<evidence type="ECO:0000313" key="13">
    <source>
        <dbReference type="Proteomes" id="UP001392437"/>
    </source>
</evidence>
<feature type="region of interest" description="Disordered" evidence="9">
    <location>
        <begin position="304"/>
        <end position="375"/>
    </location>
</feature>
<evidence type="ECO:0000259" key="11">
    <source>
        <dbReference type="PROSITE" id="PS51194"/>
    </source>
</evidence>
<feature type="region of interest" description="Disordered" evidence="9">
    <location>
        <begin position="512"/>
        <end position="544"/>
    </location>
</feature>
<evidence type="ECO:0000256" key="6">
    <source>
        <dbReference type="ARBA" id="ARBA00022840"/>
    </source>
</evidence>
<dbReference type="Pfam" id="PF00271">
    <property type="entry name" value="Helicase_C"/>
    <property type="match status" value="1"/>
</dbReference>
<evidence type="ECO:0000256" key="3">
    <source>
        <dbReference type="ARBA" id="ARBA00022741"/>
    </source>
</evidence>
<evidence type="ECO:0000256" key="8">
    <source>
        <dbReference type="ARBA" id="ARBA00023242"/>
    </source>
</evidence>
<feature type="region of interest" description="Disordered" evidence="9">
    <location>
        <begin position="1607"/>
        <end position="1627"/>
    </location>
</feature>
<dbReference type="InterPro" id="IPR044574">
    <property type="entry name" value="ARIP4-like"/>
</dbReference>